<protein>
    <submittedName>
        <fullName evidence="1">Uncharacterized protein</fullName>
    </submittedName>
</protein>
<comment type="caution">
    <text evidence="1">The sequence shown here is derived from an EMBL/GenBank/DDBJ whole genome shotgun (WGS) entry which is preliminary data.</text>
</comment>
<dbReference type="Proteomes" id="UP000189940">
    <property type="component" value="Unassembled WGS sequence"/>
</dbReference>
<keyword evidence="2" id="KW-1185">Reference proteome</keyword>
<evidence type="ECO:0000313" key="1">
    <source>
        <dbReference type="EMBL" id="OPH81454.1"/>
    </source>
</evidence>
<name>A0A1V4HU60_NITVU</name>
<dbReference type="RefSeq" id="WP_079448319.1">
    <property type="nucleotide sequence ID" value="NZ_MWPQ01000063.1"/>
</dbReference>
<gene>
    <name evidence="1" type="ORF">B2M20_17560</name>
</gene>
<organism evidence="1 2">
    <name type="scientific">Nitrobacter vulgaris</name>
    <dbReference type="NCBI Taxonomy" id="29421"/>
    <lineage>
        <taxon>Bacteria</taxon>
        <taxon>Pseudomonadati</taxon>
        <taxon>Pseudomonadota</taxon>
        <taxon>Alphaproteobacteria</taxon>
        <taxon>Hyphomicrobiales</taxon>
        <taxon>Nitrobacteraceae</taxon>
        <taxon>Nitrobacter</taxon>
    </lineage>
</organism>
<dbReference type="OrthoDB" id="7477898at2"/>
<proteinExistence type="predicted"/>
<dbReference type="AlphaFoldDB" id="A0A1V4HU60"/>
<dbReference type="EMBL" id="MWPQ01000063">
    <property type="protein sequence ID" value="OPH81454.1"/>
    <property type="molecule type" value="Genomic_DNA"/>
</dbReference>
<evidence type="ECO:0000313" key="2">
    <source>
        <dbReference type="Proteomes" id="UP000189940"/>
    </source>
</evidence>
<dbReference type="STRING" id="29421.B2M20_17560"/>
<reference evidence="1 2" key="1">
    <citation type="submission" date="2017-02" db="EMBL/GenBank/DDBJ databases">
        <title>Genome sequence of the nitrite-oxidizing bacterium Nitrobacter vulgaris strain Ab1.</title>
        <authorList>
            <person name="Mellbye B.L."/>
            <person name="Davis E.W."/>
            <person name="Spieck E."/>
            <person name="Chang J.H."/>
            <person name="Bottomley P.J."/>
            <person name="Sayavedra-Soto L.A."/>
        </authorList>
    </citation>
    <scope>NUCLEOTIDE SEQUENCE [LARGE SCALE GENOMIC DNA]</scope>
    <source>
        <strain evidence="1 2">Ab1</strain>
    </source>
</reference>
<sequence length="171" mass="19158">MKRAVHDQIASIEFRPDAHHRSVQAVLKDPQLSSDEKRAILSAWASDMYAVESSPMLRMVPGHTTPLRLNEILGALRGLDDDDPPPRGGAAMRMPAGNIDADSRATIAPVVYHLARLRREADLRAASIKAHRANIRRYKRILQTDLTEVERQFVVRRLAEERAAIQNLAQA</sequence>
<accession>A0A1V4HU60</accession>